<feature type="region of interest" description="Disordered" evidence="1">
    <location>
        <begin position="1"/>
        <end position="242"/>
    </location>
</feature>
<organism evidence="2 3">
    <name type="scientific">Vitis vinifera</name>
    <name type="common">Grape</name>
    <dbReference type="NCBI Taxonomy" id="29760"/>
    <lineage>
        <taxon>Eukaryota</taxon>
        <taxon>Viridiplantae</taxon>
        <taxon>Streptophyta</taxon>
        <taxon>Embryophyta</taxon>
        <taxon>Tracheophyta</taxon>
        <taxon>Spermatophyta</taxon>
        <taxon>Magnoliopsida</taxon>
        <taxon>eudicotyledons</taxon>
        <taxon>Gunneridae</taxon>
        <taxon>Pentapetalae</taxon>
        <taxon>rosids</taxon>
        <taxon>Vitales</taxon>
        <taxon>Vitaceae</taxon>
        <taxon>Viteae</taxon>
        <taxon>Vitis</taxon>
    </lineage>
</organism>
<reference evidence="2 3" key="1">
    <citation type="journal article" date="2018" name="PLoS Genet.">
        <title>Population sequencing reveals clonal diversity and ancestral inbreeding in the grapevine cultivar Chardonnay.</title>
        <authorList>
            <person name="Roach M.J."/>
            <person name="Johnson D.L."/>
            <person name="Bohlmann J."/>
            <person name="van Vuuren H.J."/>
            <person name="Jones S.J."/>
            <person name="Pretorius I.S."/>
            <person name="Schmidt S.A."/>
            <person name="Borneman A.R."/>
        </authorList>
    </citation>
    <scope>NUCLEOTIDE SEQUENCE [LARGE SCALE GENOMIC DNA]</scope>
    <source>
        <strain evidence="3">cv. Chardonnay</strain>
        <tissue evidence="2">Leaf</tissue>
    </source>
</reference>
<feature type="compositionally biased region" description="Basic and acidic residues" evidence="1">
    <location>
        <begin position="16"/>
        <end position="66"/>
    </location>
</feature>
<feature type="region of interest" description="Disordered" evidence="1">
    <location>
        <begin position="939"/>
        <end position="961"/>
    </location>
</feature>
<sequence length="1401" mass="157899">MPRSSRHKSHKQSKHSSRDVRERSDSEEDVKTKNGREEGSVRVSKDSSSGEKRKLASQLRDGKDLSGHGNGEASEEYVSSKRRKDRVDVAGSDRWDGGDERADGSVVDKGMKSSRMDSEKGSKSKVSIDSKSKSSRRHESERKEDNVGLVAEKEESKSGKVEAKRKGEKDSSQKEASQYKDAKEKEKERGSEKDRKVQDSKRDSETRVRDSEVKRKRESESVDVGVERPVKKGTENTGKKLGITKTMMLRWMTGVARKECIHEKLEVSLVKMSKEWPLQDELRNPELEKELEKRIRRRDGSSDKDKYQDLRESDDRRMSSRGEHAKDVRYKDERLKDGSYGDKYREDVDRENRHRDGKQREDADKDKRHRDEKYRDEYTSRDRTTDKSDTKRLRDENHAAEIRRRKSRTQSNNHDGSPIYDDRSTRYKDDKGKRRSDDKEDHSDTRPRSTKEQRTDVEKKSTSGAKIDSGTDRGRSHSRHGDVDSTFGHNRRRSSPSSSSHVAKEQYRVPPVVSVYLCLLPLLYGLHDIAMEMGYYSGKLQNCPTNHCLCLWTYSRHSKHEESRYQDSVPEERVRHSGAPEKVSVSRSMEKAIQKDDSRVLSTERRPNSDAQTSPLQMTEKSPSSTSIDRRRVNRADVRQSLDVEESGPSSVSKDAKDYSGVEGKASGQFPMETLLGDDLPQADGDNFSVSSPYAKSIHLPGNSKSLPPPPFRTGVDSSAVSGPLEEDRSKSNNRYKRAGDTNMGRMQVNSWKGVPNWPSPVANGFIPFQHGPHPVGFHPMMQQFPAPPMFGVRPSMELNHAGVPYHIADADRFPSHGRPFGWRNPVDDSCPPSLHGWDPSNGIYGDESHMYGRLDWDHNRNLASGRGWETSGDMWKGQNDGVSMELPSAPHKDDNSMRTPADEAWAGRSGQQQFGYEQNQPDLQVANIETIQLNTIKEKERSKAPETIPEKKPNNPETSKDNHHLWHVYLSKLDVSADLTYPELYNQCTSLMDKEQSKAVDEDASKVLYAEEVIEAKIKISNGKSSTSLFAAINDSVFQVICMSGGICSNSCIKYFPPCIDNNAENSIAAFAHIHVVILTSSLPYHYLWVYQVLTMEMYSASSSLLSVIVLVDANVHERAMSLYKKQREETRTILLPLVPNGDEIPSTNAEDTKYIPTSDQDKAVMPIPSPDEDKLVAQVSTCDQQQVEVIASSDQEKVEMSIPPQKLEVPLESPNEKVNEPVAAADSLEILEEPVPSPDKVKMEVDPEIFDETLPTSAPITSKMEVDPEINQETSKGPVENQAATDTVDTIEEKLVDTKSDPLFFQIGLLRVVTAGVWVSALPIPLKTFPRRSGICFQTPHLFMVLVFRLTPAVIFEEVPSFGRADAECDVVCVMSCVMDYTNCGKCVLLTPNLLDQIK</sequence>
<feature type="compositionally biased region" description="Basic and acidic residues" evidence="1">
    <location>
        <begin position="628"/>
        <end position="642"/>
    </location>
</feature>
<feature type="compositionally biased region" description="Basic and acidic residues" evidence="1">
    <location>
        <begin position="85"/>
        <end position="103"/>
    </location>
</feature>
<dbReference type="PANTHER" id="PTHR34837">
    <property type="entry name" value="OS05G0595500 PROTEIN"/>
    <property type="match status" value="1"/>
</dbReference>
<feature type="region of interest" description="Disordered" evidence="1">
    <location>
        <begin position="293"/>
        <end position="505"/>
    </location>
</feature>
<feature type="compositionally biased region" description="Basic and acidic residues" evidence="1">
    <location>
        <begin position="109"/>
        <end position="238"/>
    </location>
</feature>
<name>A0A438E5Z7_VITVI</name>
<comment type="caution">
    <text evidence="2">The sequence shown here is derived from an EMBL/GenBank/DDBJ whole genome shotgun (WGS) entry which is preliminary data.</text>
</comment>
<feature type="compositionally biased region" description="Basic and acidic residues" evidence="1">
    <location>
        <begin position="563"/>
        <end position="579"/>
    </location>
</feature>
<feature type="compositionally biased region" description="Basic residues" evidence="1">
    <location>
        <begin position="1"/>
        <end position="15"/>
    </location>
</feature>
<gene>
    <name evidence="2" type="ORF">CK203_078711</name>
</gene>
<proteinExistence type="predicted"/>
<evidence type="ECO:0000256" key="1">
    <source>
        <dbReference type="SAM" id="MobiDB-lite"/>
    </source>
</evidence>
<feature type="region of interest" description="Disordered" evidence="1">
    <location>
        <begin position="872"/>
        <end position="903"/>
    </location>
</feature>
<dbReference type="Proteomes" id="UP000288805">
    <property type="component" value="Unassembled WGS sequence"/>
</dbReference>
<feature type="compositionally biased region" description="Basic and acidic residues" evidence="1">
    <location>
        <begin position="588"/>
        <end position="608"/>
    </location>
</feature>
<dbReference type="PANTHER" id="PTHR34837:SF2">
    <property type="entry name" value="OS05G0595500 PROTEIN"/>
    <property type="match status" value="1"/>
</dbReference>
<accession>A0A438E5Z7</accession>
<evidence type="ECO:0000313" key="3">
    <source>
        <dbReference type="Proteomes" id="UP000288805"/>
    </source>
</evidence>
<protein>
    <recommendedName>
        <fullName evidence="4">Zinc finger CCCH domain-containing protein 13</fullName>
    </recommendedName>
</protein>
<feature type="compositionally biased region" description="Basic and acidic residues" evidence="1">
    <location>
        <begin position="469"/>
        <end position="483"/>
    </location>
</feature>
<feature type="compositionally biased region" description="Basic and acidic residues" evidence="1">
    <location>
        <begin position="420"/>
        <end position="461"/>
    </location>
</feature>
<feature type="region of interest" description="Disordered" evidence="1">
    <location>
        <begin position="563"/>
        <end position="741"/>
    </location>
</feature>
<dbReference type="EMBL" id="QGNW01001385">
    <property type="protein sequence ID" value="RVW43128.1"/>
    <property type="molecule type" value="Genomic_DNA"/>
</dbReference>
<feature type="compositionally biased region" description="Polar residues" evidence="1">
    <location>
        <begin position="609"/>
        <end position="627"/>
    </location>
</feature>
<evidence type="ECO:0008006" key="4">
    <source>
        <dbReference type="Google" id="ProtNLM"/>
    </source>
</evidence>
<feature type="compositionally biased region" description="Basic and acidic residues" evidence="1">
    <location>
        <begin position="293"/>
        <end position="402"/>
    </location>
</feature>
<evidence type="ECO:0000313" key="2">
    <source>
        <dbReference type="EMBL" id="RVW43128.1"/>
    </source>
</evidence>